<comment type="caution">
    <text evidence="1">The sequence shown here is derived from an EMBL/GenBank/DDBJ whole genome shotgun (WGS) entry which is preliminary data.</text>
</comment>
<organism evidence="1 2">
    <name type="scientific">Mucor saturninus</name>
    <dbReference type="NCBI Taxonomy" id="64648"/>
    <lineage>
        <taxon>Eukaryota</taxon>
        <taxon>Fungi</taxon>
        <taxon>Fungi incertae sedis</taxon>
        <taxon>Mucoromycota</taxon>
        <taxon>Mucoromycotina</taxon>
        <taxon>Mucoromycetes</taxon>
        <taxon>Mucorales</taxon>
        <taxon>Mucorineae</taxon>
        <taxon>Mucoraceae</taxon>
        <taxon>Mucor</taxon>
    </lineage>
</organism>
<protein>
    <submittedName>
        <fullName evidence="1">Uncharacterized protein</fullName>
    </submittedName>
</protein>
<gene>
    <name evidence="1" type="ORF">INT47_005910</name>
</gene>
<dbReference type="Proteomes" id="UP000603453">
    <property type="component" value="Unassembled WGS sequence"/>
</dbReference>
<keyword evidence="2" id="KW-1185">Reference proteome</keyword>
<evidence type="ECO:0000313" key="1">
    <source>
        <dbReference type="EMBL" id="KAG2205536.1"/>
    </source>
</evidence>
<reference evidence="1" key="1">
    <citation type="submission" date="2020-12" db="EMBL/GenBank/DDBJ databases">
        <title>Metabolic potential, ecology and presence of endohyphal bacteria is reflected in genomic diversity of Mucoromycotina.</title>
        <authorList>
            <person name="Muszewska A."/>
            <person name="Okrasinska A."/>
            <person name="Steczkiewicz K."/>
            <person name="Drgas O."/>
            <person name="Orlowska M."/>
            <person name="Perlinska-Lenart U."/>
            <person name="Aleksandrzak-Piekarczyk T."/>
            <person name="Szatraj K."/>
            <person name="Zielenkiewicz U."/>
            <person name="Pilsyk S."/>
            <person name="Malc E."/>
            <person name="Mieczkowski P."/>
            <person name="Kruszewska J.S."/>
            <person name="Biernat P."/>
            <person name="Pawlowska J."/>
        </authorList>
    </citation>
    <scope>NUCLEOTIDE SEQUENCE</scope>
    <source>
        <strain evidence="1">WA0000017839</strain>
    </source>
</reference>
<name>A0A8H7V0G9_9FUNG</name>
<accession>A0A8H7V0G9</accession>
<evidence type="ECO:0000313" key="2">
    <source>
        <dbReference type="Proteomes" id="UP000603453"/>
    </source>
</evidence>
<proteinExistence type="predicted"/>
<dbReference type="AlphaFoldDB" id="A0A8H7V0G9"/>
<sequence length="67" mass="7888">MEEGIRLCKQAPYNDDATCNLYRTTNDPIRRLRDYRQSGKHQYPTKKLMTHNLTTGEVTNAQKEEED</sequence>
<dbReference type="EMBL" id="JAEPRD010000036">
    <property type="protein sequence ID" value="KAG2205536.1"/>
    <property type="molecule type" value="Genomic_DNA"/>
</dbReference>